<feature type="chain" id="PRO_5001829991" evidence="4">
    <location>
        <begin position="18"/>
        <end position="320"/>
    </location>
</feature>
<evidence type="ECO:0000313" key="6">
    <source>
        <dbReference type="Proteomes" id="UP000054359"/>
    </source>
</evidence>
<dbReference type="STRING" id="407821.A0A087TXE6"/>
<keyword evidence="1" id="KW-0433">Leucine-rich repeat</keyword>
<feature type="signal peptide" evidence="4">
    <location>
        <begin position="1"/>
        <end position="17"/>
    </location>
</feature>
<name>A0A087TXE6_STEMI</name>
<evidence type="ECO:0000256" key="1">
    <source>
        <dbReference type="ARBA" id="ARBA00022614"/>
    </source>
</evidence>
<dbReference type="OMA" id="DWFESGP"/>
<dbReference type="Gene3D" id="3.80.10.10">
    <property type="entry name" value="Ribonuclease Inhibitor"/>
    <property type="match status" value="1"/>
</dbReference>
<organism evidence="5 6">
    <name type="scientific">Stegodyphus mimosarum</name>
    <name type="common">African social velvet spider</name>
    <dbReference type="NCBI Taxonomy" id="407821"/>
    <lineage>
        <taxon>Eukaryota</taxon>
        <taxon>Metazoa</taxon>
        <taxon>Ecdysozoa</taxon>
        <taxon>Arthropoda</taxon>
        <taxon>Chelicerata</taxon>
        <taxon>Arachnida</taxon>
        <taxon>Araneae</taxon>
        <taxon>Araneomorphae</taxon>
        <taxon>Entelegynae</taxon>
        <taxon>Eresoidea</taxon>
        <taxon>Eresidae</taxon>
        <taxon>Stegodyphus</taxon>
    </lineage>
</organism>
<protein>
    <submittedName>
        <fullName evidence="5">Leucine-rich repeat and fibronectin type-III domain-containing protein 4</fullName>
    </submittedName>
</protein>
<feature type="non-terminal residue" evidence="5">
    <location>
        <position position="320"/>
    </location>
</feature>
<reference evidence="5 6" key="1">
    <citation type="submission" date="2013-11" db="EMBL/GenBank/DDBJ databases">
        <title>Genome sequencing of Stegodyphus mimosarum.</title>
        <authorList>
            <person name="Bechsgaard J."/>
        </authorList>
    </citation>
    <scope>NUCLEOTIDE SEQUENCE [LARGE SCALE GENOMIC DNA]</scope>
</reference>
<keyword evidence="3" id="KW-0677">Repeat</keyword>
<sequence>MRTTIFVFILIFATCQCQTSVCPSKEAIKPCICTLGRDSKPWMSCKGLTSADELRESVKGMQGFKFSTFYIEDSDIGILPADIFRNIDIQILSIQFTNLTSLSENVNRPPFLGLENSLESIEIRDSFVEENAPLTKFSISHLKKVYFVQLEGNIIPVIGNDWFESGPYGLRELYLFDTSVTKIGSHAFEALENIKKLSITGGKFSEIARTMFPKPALFLEVLDLSNNALRTLPKDMFTQMPALEEVFLDNNVLTSLNEVTWSPVWSQINFAHFYGNPIKCDQDLKWVYKYRLPESFQGHCSSPPELTGRSLSNLTLADFS</sequence>
<evidence type="ECO:0000256" key="4">
    <source>
        <dbReference type="SAM" id="SignalP"/>
    </source>
</evidence>
<dbReference type="EMBL" id="KK117188">
    <property type="protein sequence ID" value="KFM69785.1"/>
    <property type="molecule type" value="Genomic_DNA"/>
</dbReference>
<gene>
    <name evidence="5" type="ORF">X975_04169</name>
</gene>
<dbReference type="InterPro" id="IPR032675">
    <property type="entry name" value="LRR_dom_sf"/>
</dbReference>
<accession>A0A087TXE6</accession>
<dbReference type="Pfam" id="PF13855">
    <property type="entry name" value="LRR_8"/>
    <property type="match status" value="1"/>
</dbReference>
<dbReference type="OrthoDB" id="694479at2759"/>
<dbReference type="SUPFAM" id="SSF52058">
    <property type="entry name" value="L domain-like"/>
    <property type="match status" value="1"/>
</dbReference>
<dbReference type="InterPro" id="IPR003591">
    <property type="entry name" value="Leu-rich_rpt_typical-subtyp"/>
</dbReference>
<proteinExistence type="predicted"/>
<dbReference type="SMART" id="SM00369">
    <property type="entry name" value="LRR_TYP"/>
    <property type="match status" value="2"/>
</dbReference>
<dbReference type="PROSITE" id="PS51450">
    <property type="entry name" value="LRR"/>
    <property type="match status" value="1"/>
</dbReference>
<keyword evidence="6" id="KW-1185">Reference proteome</keyword>
<dbReference type="AlphaFoldDB" id="A0A087TXE6"/>
<dbReference type="InterPro" id="IPR001611">
    <property type="entry name" value="Leu-rich_rpt"/>
</dbReference>
<dbReference type="PANTHER" id="PTHR24369:SF210">
    <property type="entry name" value="CHAOPTIN-RELATED"/>
    <property type="match status" value="1"/>
</dbReference>
<evidence type="ECO:0000313" key="5">
    <source>
        <dbReference type="EMBL" id="KFM69785.1"/>
    </source>
</evidence>
<keyword evidence="2 4" id="KW-0732">Signal</keyword>
<dbReference type="PANTHER" id="PTHR24369">
    <property type="entry name" value="ANTIGEN BSP, PUTATIVE-RELATED"/>
    <property type="match status" value="1"/>
</dbReference>
<dbReference type="InterPro" id="IPR050541">
    <property type="entry name" value="LRR_TM_domain-containing"/>
</dbReference>
<evidence type="ECO:0000256" key="2">
    <source>
        <dbReference type="ARBA" id="ARBA00022729"/>
    </source>
</evidence>
<evidence type="ECO:0000256" key="3">
    <source>
        <dbReference type="ARBA" id="ARBA00022737"/>
    </source>
</evidence>
<dbReference type="Proteomes" id="UP000054359">
    <property type="component" value="Unassembled WGS sequence"/>
</dbReference>
<dbReference type="GO" id="GO:0005886">
    <property type="term" value="C:plasma membrane"/>
    <property type="evidence" value="ECO:0007669"/>
    <property type="project" value="TreeGrafter"/>
</dbReference>